<comment type="similarity">
    <text evidence="2">Belongs to the TVP18 family.</text>
</comment>
<feature type="transmembrane region" description="Helical" evidence="6">
    <location>
        <begin position="77"/>
        <end position="95"/>
    </location>
</feature>
<keyword evidence="5 6" id="KW-0472">Membrane</keyword>
<evidence type="ECO:0000313" key="7">
    <source>
        <dbReference type="EMBL" id="KAK9701262.1"/>
    </source>
</evidence>
<evidence type="ECO:0000313" key="8">
    <source>
        <dbReference type="Proteomes" id="UP001479436"/>
    </source>
</evidence>
<keyword evidence="8" id="KW-1185">Reference proteome</keyword>
<protein>
    <submittedName>
        <fullName evidence="7">Golgi apparatus membrane protein tvp18</fullName>
    </submittedName>
</protein>
<sequence>MSISDEFRSGNFSIYGQWTAIIAAICLIVFGIIKFTSVVVFAIFGFIFAACILILEIPFCTAVIPKSSVVTDRFSSNLMRAILYLIFAIVIWASIAQRFTVLFLGALFLTFSIFFYAIAHFRGQDRASSTLTGGTGVHNYPV</sequence>
<accession>A0ABR2VTS5</accession>
<evidence type="ECO:0000256" key="2">
    <source>
        <dbReference type="ARBA" id="ARBA00005738"/>
    </source>
</evidence>
<name>A0ABR2VTS5_9FUNG</name>
<organism evidence="7 8">
    <name type="scientific">Basidiobolus ranarum</name>
    <dbReference type="NCBI Taxonomy" id="34480"/>
    <lineage>
        <taxon>Eukaryota</taxon>
        <taxon>Fungi</taxon>
        <taxon>Fungi incertae sedis</taxon>
        <taxon>Zoopagomycota</taxon>
        <taxon>Entomophthoromycotina</taxon>
        <taxon>Basidiobolomycetes</taxon>
        <taxon>Basidiobolales</taxon>
        <taxon>Basidiobolaceae</taxon>
        <taxon>Basidiobolus</taxon>
    </lineage>
</organism>
<feature type="transmembrane region" description="Helical" evidence="6">
    <location>
        <begin position="39"/>
        <end position="65"/>
    </location>
</feature>
<evidence type="ECO:0000256" key="6">
    <source>
        <dbReference type="SAM" id="Phobius"/>
    </source>
</evidence>
<feature type="transmembrane region" description="Helical" evidence="6">
    <location>
        <begin position="12"/>
        <end position="33"/>
    </location>
</feature>
<dbReference type="PANTHER" id="PTHR13314:SF2">
    <property type="entry name" value="CALCIUM CHANNEL FLOWER HOMOLOG"/>
    <property type="match status" value="1"/>
</dbReference>
<dbReference type="Pfam" id="PF10233">
    <property type="entry name" value="Cg6151-P"/>
    <property type="match status" value="1"/>
</dbReference>
<evidence type="ECO:0000256" key="3">
    <source>
        <dbReference type="ARBA" id="ARBA00022692"/>
    </source>
</evidence>
<comment type="subcellular location">
    <subcellularLocation>
        <location evidence="1">Endomembrane system</location>
        <topology evidence="1">Multi-pass membrane protein</topology>
    </subcellularLocation>
</comment>
<dbReference type="Proteomes" id="UP001479436">
    <property type="component" value="Unassembled WGS sequence"/>
</dbReference>
<dbReference type="PANTHER" id="PTHR13314">
    <property type="entry name" value="CALCIUM CHANNEL FLOWER HOMOLOG"/>
    <property type="match status" value="1"/>
</dbReference>
<dbReference type="SMART" id="SM01077">
    <property type="entry name" value="Cg6151-P"/>
    <property type="match status" value="1"/>
</dbReference>
<reference evidence="7 8" key="1">
    <citation type="submission" date="2023-04" db="EMBL/GenBank/DDBJ databases">
        <title>Genome of Basidiobolus ranarum AG-B5.</title>
        <authorList>
            <person name="Stajich J.E."/>
            <person name="Carter-House D."/>
            <person name="Gryganskyi A."/>
        </authorList>
    </citation>
    <scope>NUCLEOTIDE SEQUENCE [LARGE SCALE GENOMIC DNA]</scope>
    <source>
        <strain evidence="7 8">AG-B5</strain>
    </source>
</reference>
<keyword evidence="4 6" id="KW-1133">Transmembrane helix</keyword>
<evidence type="ECO:0000256" key="1">
    <source>
        <dbReference type="ARBA" id="ARBA00004127"/>
    </source>
</evidence>
<proteinExistence type="inferred from homology"/>
<gene>
    <name evidence="7" type="primary">TVP18_3</name>
    <name evidence="7" type="ORF">K7432_011792</name>
</gene>
<feature type="transmembrane region" description="Helical" evidence="6">
    <location>
        <begin position="101"/>
        <end position="119"/>
    </location>
</feature>
<dbReference type="EMBL" id="JASJQH010007828">
    <property type="protein sequence ID" value="KAK9701262.1"/>
    <property type="molecule type" value="Genomic_DNA"/>
</dbReference>
<comment type="caution">
    <text evidence="7">The sequence shown here is derived from an EMBL/GenBank/DDBJ whole genome shotgun (WGS) entry which is preliminary data.</text>
</comment>
<evidence type="ECO:0000256" key="4">
    <source>
        <dbReference type="ARBA" id="ARBA00022989"/>
    </source>
</evidence>
<evidence type="ECO:0000256" key="5">
    <source>
        <dbReference type="ARBA" id="ARBA00023136"/>
    </source>
</evidence>
<keyword evidence="3 6" id="KW-0812">Transmembrane</keyword>
<dbReference type="InterPro" id="IPR019365">
    <property type="entry name" value="TVP18/Ca-channel_flower"/>
</dbReference>